<name>A0AAD8EQM0_DIPPU</name>
<feature type="non-terminal residue" evidence="1">
    <location>
        <position position="79"/>
    </location>
</feature>
<evidence type="ECO:0000313" key="2">
    <source>
        <dbReference type="Proteomes" id="UP001233999"/>
    </source>
</evidence>
<accession>A0AAD8EQM0</accession>
<protein>
    <submittedName>
        <fullName evidence="1">Uncharacterized protein</fullName>
    </submittedName>
</protein>
<proteinExistence type="predicted"/>
<reference evidence="1" key="1">
    <citation type="journal article" date="2023" name="IScience">
        <title>Live-bearing cockroach genome reveals convergent evolutionary mechanisms linked to viviparity in insects and beyond.</title>
        <authorList>
            <person name="Fouks B."/>
            <person name="Harrison M.C."/>
            <person name="Mikhailova A.A."/>
            <person name="Marchal E."/>
            <person name="English S."/>
            <person name="Carruthers M."/>
            <person name="Jennings E.C."/>
            <person name="Chiamaka E.L."/>
            <person name="Frigard R.A."/>
            <person name="Pippel M."/>
            <person name="Attardo G.M."/>
            <person name="Benoit J.B."/>
            <person name="Bornberg-Bauer E."/>
            <person name="Tobe S.S."/>
        </authorList>
    </citation>
    <scope>NUCLEOTIDE SEQUENCE</scope>
    <source>
        <strain evidence="1">Stay&amp;Tobe</strain>
    </source>
</reference>
<feature type="non-terminal residue" evidence="1">
    <location>
        <position position="1"/>
    </location>
</feature>
<evidence type="ECO:0000313" key="1">
    <source>
        <dbReference type="EMBL" id="KAJ9598182.1"/>
    </source>
</evidence>
<dbReference type="EMBL" id="JASPKZ010001240">
    <property type="protein sequence ID" value="KAJ9598182.1"/>
    <property type="molecule type" value="Genomic_DNA"/>
</dbReference>
<sequence>KLHRPTQTNNLSDSIADKQRDMTFLYIKIKMKCQRSRSCEDDLVTPLFHMLHESARDLCLAHMVRRQCLRSALSSPMCL</sequence>
<dbReference type="Proteomes" id="UP001233999">
    <property type="component" value="Unassembled WGS sequence"/>
</dbReference>
<reference evidence="1" key="2">
    <citation type="submission" date="2023-05" db="EMBL/GenBank/DDBJ databases">
        <authorList>
            <person name="Fouks B."/>
        </authorList>
    </citation>
    <scope>NUCLEOTIDE SEQUENCE</scope>
    <source>
        <strain evidence="1">Stay&amp;Tobe</strain>
        <tissue evidence="1">Testes</tissue>
    </source>
</reference>
<comment type="caution">
    <text evidence="1">The sequence shown here is derived from an EMBL/GenBank/DDBJ whole genome shotgun (WGS) entry which is preliminary data.</text>
</comment>
<dbReference type="AlphaFoldDB" id="A0AAD8EQM0"/>
<gene>
    <name evidence="1" type="ORF">L9F63_011144</name>
</gene>
<keyword evidence="2" id="KW-1185">Reference proteome</keyword>
<organism evidence="1 2">
    <name type="scientific">Diploptera punctata</name>
    <name type="common">Pacific beetle cockroach</name>
    <dbReference type="NCBI Taxonomy" id="6984"/>
    <lineage>
        <taxon>Eukaryota</taxon>
        <taxon>Metazoa</taxon>
        <taxon>Ecdysozoa</taxon>
        <taxon>Arthropoda</taxon>
        <taxon>Hexapoda</taxon>
        <taxon>Insecta</taxon>
        <taxon>Pterygota</taxon>
        <taxon>Neoptera</taxon>
        <taxon>Polyneoptera</taxon>
        <taxon>Dictyoptera</taxon>
        <taxon>Blattodea</taxon>
        <taxon>Blaberoidea</taxon>
        <taxon>Blaberidae</taxon>
        <taxon>Diplopterinae</taxon>
        <taxon>Diploptera</taxon>
    </lineage>
</organism>